<evidence type="ECO:0000313" key="3">
    <source>
        <dbReference type="Proteomes" id="UP001204524"/>
    </source>
</evidence>
<protein>
    <submittedName>
        <fullName evidence="2">Uncharacterized protein</fullName>
    </submittedName>
</protein>
<organism evidence="2 3">
    <name type="scientific">Nocardioides pinisoli</name>
    <dbReference type="NCBI Taxonomy" id="2950279"/>
    <lineage>
        <taxon>Bacteria</taxon>
        <taxon>Bacillati</taxon>
        <taxon>Actinomycetota</taxon>
        <taxon>Actinomycetes</taxon>
        <taxon>Propionibacteriales</taxon>
        <taxon>Nocardioidaceae</taxon>
        <taxon>Nocardioides</taxon>
    </lineage>
</organism>
<comment type="caution">
    <text evidence="2">The sequence shown here is derived from an EMBL/GenBank/DDBJ whole genome shotgun (WGS) entry which is preliminary data.</text>
</comment>
<keyword evidence="1" id="KW-0812">Transmembrane</keyword>
<proteinExistence type="predicted"/>
<evidence type="ECO:0000313" key="2">
    <source>
        <dbReference type="EMBL" id="MCP3421507.1"/>
    </source>
</evidence>
<gene>
    <name evidence="2" type="ORF">NCI01_06840</name>
</gene>
<dbReference type="Proteomes" id="UP001204524">
    <property type="component" value="Unassembled WGS sequence"/>
</dbReference>
<evidence type="ECO:0000256" key="1">
    <source>
        <dbReference type="SAM" id="Phobius"/>
    </source>
</evidence>
<name>A0ABT1KUU2_9ACTN</name>
<keyword evidence="1" id="KW-1133">Transmembrane helix</keyword>
<sequence>MFHNPGSDRSQGPWDPDEKKKWIDTEYFWVLLPLLLLLVGVMVMASVVEP</sequence>
<dbReference type="RefSeq" id="WP_254180717.1">
    <property type="nucleotide sequence ID" value="NZ_JANARS010000002.1"/>
</dbReference>
<dbReference type="EMBL" id="JANARS010000002">
    <property type="protein sequence ID" value="MCP3421507.1"/>
    <property type="molecule type" value="Genomic_DNA"/>
</dbReference>
<keyword evidence="1" id="KW-0472">Membrane</keyword>
<feature type="transmembrane region" description="Helical" evidence="1">
    <location>
        <begin position="27"/>
        <end position="48"/>
    </location>
</feature>
<keyword evidence="3" id="KW-1185">Reference proteome</keyword>
<reference evidence="2 3" key="1">
    <citation type="submission" date="2022-06" db="EMBL/GenBank/DDBJ databases">
        <authorList>
            <person name="So Y."/>
        </authorList>
    </citation>
    <scope>NUCLEOTIDE SEQUENCE [LARGE SCALE GENOMIC DNA]</scope>
    <source>
        <strain evidence="2 3">STR3</strain>
    </source>
</reference>
<accession>A0ABT1KUU2</accession>